<dbReference type="Proteomes" id="UP000828872">
    <property type="component" value="Segment"/>
</dbReference>
<organism evidence="1 2">
    <name type="scientific">Carnobacterium phage cd4</name>
    <dbReference type="NCBI Taxonomy" id="2849246"/>
    <lineage>
        <taxon>Viruses</taxon>
        <taxon>Duplodnaviria</taxon>
        <taxon>Heunggongvirae</taxon>
        <taxon>Uroviricota</taxon>
        <taxon>Caudoviricetes</taxon>
        <taxon>Carnodivirus</taxon>
        <taxon>Carnodivirus cd4-like</taxon>
    </lineage>
</organism>
<evidence type="ECO:0000313" key="1">
    <source>
        <dbReference type="EMBL" id="QXP45436.1"/>
    </source>
</evidence>
<protein>
    <submittedName>
        <fullName evidence="1">Uncharacterized protein</fullName>
    </submittedName>
</protein>
<name>A0AAE7VI01_9CAUD</name>
<sequence>MKFIKVEALSTGGNKVDAWVNLDNSTAYTEGINRIELVEGNYIQLSNESALEFKGLLERGEL</sequence>
<keyword evidence="2" id="KW-1185">Reference proteome</keyword>
<evidence type="ECO:0000313" key="2">
    <source>
        <dbReference type="Proteomes" id="UP000828872"/>
    </source>
</evidence>
<reference evidence="1 2" key="1">
    <citation type="journal article" date="2021" name="Microbiol. Resour. Announc.">
        <title>Genome Sequences of Bacteriophages cd2, cd3, and cd4, which Specifically Target Carnobacterium divergens.</title>
        <authorList>
            <person name="Zhang P."/>
            <person name="Britton A.P."/>
            <person name="Visser K.A."/>
            <person name="Welke C.A."/>
            <person name="Wassink H."/>
            <person name="Prins E."/>
            <person name="Yang X."/>
            <person name="Martin-Visscher L.A."/>
        </authorList>
    </citation>
    <scope>NUCLEOTIDE SEQUENCE [LARGE SCALE GENOMIC DNA]</scope>
    <source>
        <strain evidence="2">cd4</strain>
    </source>
</reference>
<accession>A0AAE7VI01</accession>
<proteinExistence type="predicted"/>
<dbReference type="EMBL" id="MZ399596">
    <property type="protein sequence ID" value="QXP45436.1"/>
    <property type="molecule type" value="Genomic_DNA"/>
</dbReference>
<gene>
    <name evidence="1" type="ORF">cd4_074</name>
</gene>